<gene>
    <name evidence="2" type="ORF">H6P81_007262</name>
</gene>
<feature type="compositionally biased region" description="Pro residues" evidence="1">
    <location>
        <begin position="247"/>
        <end position="258"/>
    </location>
</feature>
<reference evidence="2 3" key="1">
    <citation type="submission" date="2021-07" db="EMBL/GenBank/DDBJ databases">
        <title>The Aristolochia fimbriata genome: insights into angiosperm evolution, floral development and chemical biosynthesis.</title>
        <authorList>
            <person name="Jiao Y."/>
        </authorList>
    </citation>
    <scope>NUCLEOTIDE SEQUENCE [LARGE SCALE GENOMIC DNA]</scope>
    <source>
        <strain evidence="2">IBCAS-2021</strain>
        <tissue evidence="2">Leaf</tissue>
    </source>
</reference>
<feature type="compositionally biased region" description="Pro residues" evidence="1">
    <location>
        <begin position="285"/>
        <end position="306"/>
    </location>
</feature>
<accession>A0AAV7EZW7</accession>
<feature type="compositionally biased region" description="Basic and acidic residues" evidence="1">
    <location>
        <begin position="262"/>
        <end position="275"/>
    </location>
</feature>
<dbReference type="EMBL" id="JAINDJ010000003">
    <property type="protein sequence ID" value="KAG9454358.1"/>
    <property type="molecule type" value="Genomic_DNA"/>
</dbReference>
<feature type="compositionally biased region" description="Low complexity" evidence="1">
    <location>
        <begin position="307"/>
        <end position="317"/>
    </location>
</feature>
<evidence type="ECO:0000256" key="1">
    <source>
        <dbReference type="SAM" id="MobiDB-lite"/>
    </source>
</evidence>
<keyword evidence="3" id="KW-1185">Reference proteome</keyword>
<name>A0AAV7EZW7_ARIFI</name>
<proteinExistence type="predicted"/>
<organism evidence="2 3">
    <name type="scientific">Aristolochia fimbriata</name>
    <name type="common">White veined hardy Dutchman's pipe vine</name>
    <dbReference type="NCBI Taxonomy" id="158543"/>
    <lineage>
        <taxon>Eukaryota</taxon>
        <taxon>Viridiplantae</taxon>
        <taxon>Streptophyta</taxon>
        <taxon>Embryophyta</taxon>
        <taxon>Tracheophyta</taxon>
        <taxon>Spermatophyta</taxon>
        <taxon>Magnoliopsida</taxon>
        <taxon>Magnoliidae</taxon>
        <taxon>Piperales</taxon>
        <taxon>Aristolochiaceae</taxon>
        <taxon>Aristolochia</taxon>
    </lineage>
</organism>
<dbReference type="AlphaFoldDB" id="A0AAV7EZW7"/>
<protein>
    <submittedName>
        <fullName evidence="2">Uncharacterized protein</fullName>
    </submittedName>
</protein>
<evidence type="ECO:0000313" key="3">
    <source>
        <dbReference type="Proteomes" id="UP000825729"/>
    </source>
</evidence>
<sequence>MVAPEGLHSVLDAVRGLPNYRELWLWEHLHIGQPTLLEERALQDDPLGSRWNVRRTNAANPCGNLVLYRTELNHQRSYQDTSDMLRDRRDARSRPCDVTVWIGAGDFRDAQVQLQLLKLSQRMSSVLLAYHRKGKPGRFGQHTIGTTSLGGWREKILLLQANVHTPLDMLPVTTGRSICESLDDSYHLHRRSHPWTIVEGDLSRGSEPSNAVQPTIDIAQHGRRGRRCPTSETTLHVETPEPKAELPPKPQAELPPEPQAELPHEPQAELPHEPQAELPLEPQAELPPEPQAELPPEPQAELPPEPQAELPLEPQAESCHLSLSLS</sequence>
<feature type="region of interest" description="Disordered" evidence="1">
    <location>
        <begin position="199"/>
        <end position="326"/>
    </location>
</feature>
<evidence type="ECO:0000313" key="2">
    <source>
        <dbReference type="EMBL" id="KAG9454358.1"/>
    </source>
</evidence>
<dbReference type="Proteomes" id="UP000825729">
    <property type="component" value="Unassembled WGS sequence"/>
</dbReference>
<comment type="caution">
    <text evidence="2">The sequence shown here is derived from an EMBL/GenBank/DDBJ whole genome shotgun (WGS) entry which is preliminary data.</text>
</comment>